<evidence type="ECO:0000313" key="2">
    <source>
        <dbReference type="EMBL" id="AMY11546.1"/>
    </source>
</evidence>
<dbReference type="AlphaFoldDB" id="A0A143PT83"/>
<accession>A0A143PT83</accession>
<dbReference type="RefSeq" id="WP_110173087.1">
    <property type="nucleotide sequence ID" value="NZ_CP015136.1"/>
</dbReference>
<reference evidence="3" key="2">
    <citation type="submission" date="2016-04" db="EMBL/GenBank/DDBJ databases">
        <title>First Complete Genome Sequence of a Subdivision 6 Acidobacterium.</title>
        <authorList>
            <person name="Huang S."/>
            <person name="Vieira S."/>
            <person name="Bunk B."/>
            <person name="Riedel T."/>
            <person name="Sproeer C."/>
            <person name="Overmann J."/>
        </authorList>
    </citation>
    <scope>NUCLEOTIDE SEQUENCE [LARGE SCALE GENOMIC DNA]</scope>
    <source>
        <strain evidence="3">DSM 100886 HEG_-6_39</strain>
    </source>
</reference>
<dbReference type="NCBIfam" id="TIGR00318">
    <property type="entry name" value="cyaB"/>
    <property type="match status" value="1"/>
</dbReference>
<dbReference type="KEGG" id="abac:LuPra_04797"/>
<feature type="domain" description="CYTH" evidence="1">
    <location>
        <begin position="1"/>
        <end position="165"/>
    </location>
</feature>
<dbReference type="InterPro" id="IPR023577">
    <property type="entry name" value="CYTH_domain"/>
</dbReference>
<name>A0A143PT83_LUTPR</name>
<dbReference type="SMART" id="SM01118">
    <property type="entry name" value="CYTH"/>
    <property type="match status" value="1"/>
</dbReference>
<dbReference type="PANTHER" id="PTHR21028">
    <property type="entry name" value="SI:CH211-156B7.4"/>
    <property type="match status" value="1"/>
</dbReference>
<protein>
    <submittedName>
        <fullName evidence="2">Putative adenylyl cyclase CyaB</fullName>
    </submittedName>
</protein>
<dbReference type="CDD" id="cd07890">
    <property type="entry name" value="CYTH-like_AC_IV-like"/>
    <property type="match status" value="1"/>
</dbReference>
<reference evidence="2 3" key="1">
    <citation type="journal article" date="2016" name="Genome Announc.">
        <title>First Complete Genome Sequence of a Subdivision 6 Acidobacterium Strain.</title>
        <authorList>
            <person name="Huang S."/>
            <person name="Vieira S."/>
            <person name="Bunk B."/>
            <person name="Riedel T."/>
            <person name="Sproer C."/>
            <person name="Overmann J."/>
        </authorList>
    </citation>
    <scope>NUCLEOTIDE SEQUENCE [LARGE SCALE GENOMIC DNA]</scope>
    <source>
        <strain evidence="3">DSM 100886 HEG_-6_39</strain>
    </source>
</reference>
<proteinExistence type="predicted"/>
<dbReference type="Pfam" id="PF01928">
    <property type="entry name" value="CYTH"/>
    <property type="match status" value="1"/>
</dbReference>
<dbReference type="STRING" id="1855912.LuPra_04797"/>
<dbReference type="Proteomes" id="UP000076079">
    <property type="component" value="Chromosome"/>
</dbReference>
<dbReference type="InterPro" id="IPR008173">
    <property type="entry name" value="Adenylyl_cyclase_CyaB"/>
</dbReference>
<gene>
    <name evidence="2" type="ORF">LuPra_04797</name>
</gene>
<dbReference type="SUPFAM" id="SSF55154">
    <property type="entry name" value="CYTH-like phosphatases"/>
    <property type="match status" value="1"/>
</dbReference>
<dbReference type="PROSITE" id="PS51707">
    <property type="entry name" value="CYTH"/>
    <property type="match status" value="1"/>
</dbReference>
<evidence type="ECO:0000259" key="1">
    <source>
        <dbReference type="PROSITE" id="PS51707"/>
    </source>
</evidence>
<dbReference type="PANTHER" id="PTHR21028:SF2">
    <property type="entry name" value="CYTH DOMAIN-CONTAINING PROTEIN"/>
    <property type="match status" value="1"/>
</dbReference>
<dbReference type="EMBL" id="CP015136">
    <property type="protein sequence ID" value="AMY11546.1"/>
    <property type="molecule type" value="Genomic_DNA"/>
</dbReference>
<evidence type="ECO:0000313" key="3">
    <source>
        <dbReference type="Proteomes" id="UP000076079"/>
    </source>
</evidence>
<dbReference type="OrthoDB" id="116396at2"/>
<dbReference type="Gene3D" id="2.40.320.10">
    <property type="entry name" value="Hypothetical Protein Pfu-838710-001"/>
    <property type="match status" value="1"/>
</dbReference>
<sequence length="180" mass="19728">MIEREIKLEYPSVEAARAAVGALGLPALRRRRLQDDALYDTPDGSLRARSCALRLRRDGQQAIMTFKGKPLPDVMKVRPEIETATADATRTGAILEALGYRVAFRYQKYREEFGDASCVVAIDETPVGVFVELEGEADRITALAEALGFTPGQYLTMSYAGLHGERGAALGLGPHMLFRP</sequence>
<organism evidence="2 3">
    <name type="scientific">Luteitalea pratensis</name>
    <dbReference type="NCBI Taxonomy" id="1855912"/>
    <lineage>
        <taxon>Bacteria</taxon>
        <taxon>Pseudomonadati</taxon>
        <taxon>Acidobacteriota</taxon>
        <taxon>Vicinamibacteria</taxon>
        <taxon>Vicinamibacterales</taxon>
        <taxon>Vicinamibacteraceae</taxon>
        <taxon>Luteitalea</taxon>
    </lineage>
</organism>
<dbReference type="InterPro" id="IPR033469">
    <property type="entry name" value="CYTH-like_dom_sf"/>
</dbReference>
<keyword evidence="3" id="KW-1185">Reference proteome</keyword>